<dbReference type="WBParaSite" id="ACRNAN_scaffold20084.g21667.t1">
    <property type="protein sequence ID" value="ACRNAN_scaffold20084.g21667.t1"/>
    <property type="gene ID" value="ACRNAN_scaffold20084.g21667"/>
</dbReference>
<sequence>MIRNLFILAIFTSLLVAILSLQINPLLNSKKASKDCNQECAASMPCTICTDAVNYVKSNPGCTYNQLYTAMRLECNTYSQYKGQCVQVLDKYLTSIYEEAQLPWETPSSICSENHLCNS</sequence>
<keyword evidence="4" id="KW-1185">Reference proteome</keyword>
<keyword evidence="2" id="KW-0732">Signal</keyword>
<keyword evidence="1" id="KW-1015">Disulfide bond</keyword>
<dbReference type="Proteomes" id="UP000887540">
    <property type="component" value="Unplaced"/>
</dbReference>
<proteinExistence type="predicted"/>
<dbReference type="SMART" id="SM00741">
    <property type="entry name" value="SapB"/>
    <property type="match status" value="1"/>
</dbReference>
<feature type="signal peptide" evidence="2">
    <location>
        <begin position="1"/>
        <end position="20"/>
    </location>
</feature>
<name>A0A914D814_9BILA</name>
<dbReference type="PROSITE" id="PS50015">
    <property type="entry name" value="SAP_B"/>
    <property type="match status" value="1"/>
</dbReference>
<organism evidence="4 5">
    <name type="scientific">Acrobeloides nanus</name>
    <dbReference type="NCBI Taxonomy" id="290746"/>
    <lineage>
        <taxon>Eukaryota</taxon>
        <taxon>Metazoa</taxon>
        <taxon>Ecdysozoa</taxon>
        <taxon>Nematoda</taxon>
        <taxon>Chromadorea</taxon>
        <taxon>Rhabditida</taxon>
        <taxon>Tylenchina</taxon>
        <taxon>Cephalobomorpha</taxon>
        <taxon>Cephaloboidea</taxon>
        <taxon>Cephalobidae</taxon>
        <taxon>Acrobeloides</taxon>
    </lineage>
</organism>
<reference evidence="5" key="1">
    <citation type="submission" date="2022-11" db="UniProtKB">
        <authorList>
            <consortium name="WormBaseParasite"/>
        </authorList>
    </citation>
    <scope>IDENTIFICATION</scope>
</reference>
<protein>
    <submittedName>
        <fullName evidence="5">Saposin B-type domain-containing protein</fullName>
    </submittedName>
</protein>
<dbReference type="InterPro" id="IPR011001">
    <property type="entry name" value="Saposin-like"/>
</dbReference>
<dbReference type="InterPro" id="IPR008139">
    <property type="entry name" value="SaposinB_dom"/>
</dbReference>
<feature type="chain" id="PRO_5038081840" evidence="2">
    <location>
        <begin position="21"/>
        <end position="119"/>
    </location>
</feature>
<evidence type="ECO:0000313" key="4">
    <source>
        <dbReference type="Proteomes" id="UP000887540"/>
    </source>
</evidence>
<dbReference type="SUPFAM" id="SSF47862">
    <property type="entry name" value="Saposin"/>
    <property type="match status" value="1"/>
</dbReference>
<evidence type="ECO:0000259" key="3">
    <source>
        <dbReference type="PROSITE" id="PS50015"/>
    </source>
</evidence>
<feature type="domain" description="Saposin B-type" evidence="3">
    <location>
        <begin position="42"/>
        <end position="119"/>
    </location>
</feature>
<evidence type="ECO:0000313" key="5">
    <source>
        <dbReference type="WBParaSite" id="ACRNAN_scaffold20084.g21667.t1"/>
    </source>
</evidence>
<dbReference type="Gene3D" id="1.10.225.10">
    <property type="entry name" value="Saposin-like"/>
    <property type="match status" value="1"/>
</dbReference>
<accession>A0A914D814</accession>
<dbReference type="AlphaFoldDB" id="A0A914D814"/>
<evidence type="ECO:0000256" key="1">
    <source>
        <dbReference type="ARBA" id="ARBA00023157"/>
    </source>
</evidence>
<evidence type="ECO:0000256" key="2">
    <source>
        <dbReference type="SAM" id="SignalP"/>
    </source>
</evidence>